<feature type="binding site" evidence="2">
    <location>
        <begin position="59"/>
        <end position="60"/>
    </location>
    <ligand>
        <name>substrate</name>
    </ligand>
</feature>
<feature type="binding site" evidence="2">
    <location>
        <position position="17"/>
    </location>
    <ligand>
        <name>substrate</name>
    </ligand>
</feature>
<dbReference type="InterPro" id="IPR011607">
    <property type="entry name" value="MGS-like_dom"/>
</dbReference>
<dbReference type="RefSeq" id="WP_148066348.1">
    <property type="nucleotide sequence ID" value="NZ_VRZA01000001.1"/>
</dbReference>
<accession>A0A5C9A5K4</accession>
<feature type="active site" description="Proton donor/acceptor" evidence="2 3">
    <location>
        <position position="65"/>
    </location>
</feature>
<evidence type="ECO:0000259" key="4">
    <source>
        <dbReference type="PROSITE" id="PS51855"/>
    </source>
</evidence>
<organism evidence="5 6">
    <name type="scientific">Parahaliea maris</name>
    <dbReference type="NCBI Taxonomy" id="2716870"/>
    <lineage>
        <taxon>Bacteria</taxon>
        <taxon>Pseudomonadati</taxon>
        <taxon>Pseudomonadota</taxon>
        <taxon>Gammaproteobacteria</taxon>
        <taxon>Cellvibrionales</taxon>
        <taxon>Halieaceae</taxon>
        <taxon>Parahaliea</taxon>
    </lineage>
</organism>
<name>A0A5C9A5K4_9GAMM</name>
<feature type="binding site" evidence="2">
    <location>
        <position position="92"/>
    </location>
    <ligand>
        <name>substrate</name>
    </ligand>
</feature>
<dbReference type="SMART" id="SM00851">
    <property type="entry name" value="MGS"/>
    <property type="match status" value="1"/>
</dbReference>
<evidence type="ECO:0000256" key="1">
    <source>
        <dbReference type="ARBA" id="ARBA00006287"/>
    </source>
</evidence>
<keyword evidence="6" id="KW-1185">Reference proteome</keyword>
<feature type="binding site" evidence="2">
    <location>
        <begin position="39"/>
        <end position="42"/>
    </location>
    <ligand>
        <name>substrate</name>
    </ligand>
</feature>
<dbReference type="PROSITE" id="PS51855">
    <property type="entry name" value="MGS"/>
    <property type="match status" value="1"/>
</dbReference>
<dbReference type="Gene3D" id="3.40.50.1380">
    <property type="entry name" value="Methylglyoxal synthase-like domain"/>
    <property type="match status" value="1"/>
</dbReference>
<comment type="catalytic activity">
    <reaction evidence="2">
        <text>dihydroxyacetone phosphate = methylglyoxal + phosphate</text>
        <dbReference type="Rhea" id="RHEA:17937"/>
        <dbReference type="ChEBI" id="CHEBI:17158"/>
        <dbReference type="ChEBI" id="CHEBI:43474"/>
        <dbReference type="ChEBI" id="CHEBI:57642"/>
        <dbReference type="EC" id="4.2.3.3"/>
    </reaction>
</comment>
<dbReference type="NCBIfam" id="NF003559">
    <property type="entry name" value="PRK05234.1"/>
    <property type="match status" value="1"/>
</dbReference>
<sequence length="138" mass="15033">MRVTSRTIGLVAHDHKKQDLIDWALSRRDWLAGHRLVATGTTGGLLADALGQAVHRYNSGPLGGDQQIGALISEGGLDALVFFWDPLYPAPHDPDVKALLRLCSVWNVPVACNRASADLMFGGQSLDSDTYHRDIPVY</sequence>
<dbReference type="GO" id="GO:0005829">
    <property type="term" value="C:cytosol"/>
    <property type="evidence" value="ECO:0007669"/>
    <property type="project" value="TreeGrafter"/>
</dbReference>
<dbReference type="GO" id="GO:0008929">
    <property type="term" value="F:methylglyoxal synthase activity"/>
    <property type="evidence" value="ECO:0007669"/>
    <property type="project" value="UniProtKB-UniRule"/>
</dbReference>
<dbReference type="NCBIfam" id="TIGR00160">
    <property type="entry name" value="MGSA"/>
    <property type="match status" value="1"/>
</dbReference>
<dbReference type="InterPro" id="IPR004363">
    <property type="entry name" value="Methylgl_synth"/>
</dbReference>
<dbReference type="PROSITE" id="PS01335">
    <property type="entry name" value="METHYLGLYOXAL_SYNTH"/>
    <property type="match status" value="1"/>
</dbReference>
<dbReference type="InterPro" id="IPR018148">
    <property type="entry name" value="Methylglyoxal_synth_AS"/>
</dbReference>
<dbReference type="Pfam" id="PF02142">
    <property type="entry name" value="MGS"/>
    <property type="match status" value="1"/>
</dbReference>
<dbReference type="Proteomes" id="UP000321039">
    <property type="component" value="Unassembled WGS sequence"/>
</dbReference>
<dbReference type="CDD" id="cd01422">
    <property type="entry name" value="MGS"/>
    <property type="match status" value="1"/>
</dbReference>
<dbReference type="SUPFAM" id="SSF52335">
    <property type="entry name" value="Methylglyoxal synthase-like"/>
    <property type="match status" value="1"/>
</dbReference>
<dbReference type="HAMAP" id="MF_00549">
    <property type="entry name" value="Methylglyoxal_synth"/>
    <property type="match status" value="1"/>
</dbReference>
<dbReference type="InterPro" id="IPR036914">
    <property type="entry name" value="MGS-like_dom_sf"/>
</dbReference>
<proteinExistence type="inferred from homology"/>
<feature type="domain" description="MGS-like" evidence="4">
    <location>
        <begin position="1"/>
        <end position="138"/>
    </location>
</feature>
<reference evidence="5 6" key="1">
    <citation type="submission" date="2019-08" db="EMBL/GenBank/DDBJ databases">
        <title>Parahaliea maris sp. nov., isolated from the surface seawater.</title>
        <authorList>
            <person name="Liu Y."/>
        </authorList>
    </citation>
    <scope>NUCLEOTIDE SEQUENCE [LARGE SCALE GENOMIC DNA]</scope>
    <source>
        <strain evidence="5 6">HSLHS9</strain>
    </source>
</reference>
<dbReference type="AlphaFoldDB" id="A0A5C9A5K4"/>
<protein>
    <recommendedName>
        <fullName evidence="2">Methylglyoxal synthase</fullName>
        <shortName evidence="2">MGS</shortName>
        <ecNumber evidence="2">4.2.3.3</ecNumber>
    </recommendedName>
</protein>
<evidence type="ECO:0000256" key="3">
    <source>
        <dbReference type="PIRSR" id="PIRSR006614-1"/>
    </source>
</evidence>
<dbReference type="PIRSF" id="PIRSF006614">
    <property type="entry name" value="Methylglyox_syn"/>
    <property type="match status" value="1"/>
</dbReference>
<feature type="binding site" evidence="2">
    <location>
        <position position="13"/>
    </location>
    <ligand>
        <name>substrate</name>
    </ligand>
</feature>
<dbReference type="GO" id="GO:0019242">
    <property type="term" value="P:methylglyoxal biosynthetic process"/>
    <property type="evidence" value="ECO:0007669"/>
    <property type="project" value="UniProtKB-UniRule"/>
</dbReference>
<dbReference type="EC" id="4.2.3.3" evidence="2"/>
<evidence type="ECO:0000313" key="5">
    <source>
        <dbReference type="EMBL" id="TXS96078.1"/>
    </source>
</evidence>
<gene>
    <name evidence="2" type="primary">mgsA</name>
    <name evidence="5" type="ORF">FV139_00815</name>
</gene>
<evidence type="ECO:0000313" key="6">
    <source>
        <dbReference type="Proteomes" id="UP000321039"/>
    </source>
</evidence>
<comment type="similarity">
    <text evidence="1 2">Belongs to the methylglyoxal synthase family.</text>
</comment>
<dbReference type="EMBL" id="VRZA01000001">
    <property type="protein sequence ID" value="TXS96078.1"/>
    <property type="molecule type" value="Genomic_DNA"/>
</dbReference>
<comment type="function">
    <text evidence="2">Catalyzes the formation of methylglyoxal from dihydroxyacetone phosphate.</text>
</comment>
<evidence type="ECO:0000256" key="2">
    <source>
        <dbReference type="HAMAP-Rule" id="MF_00549"/>
    </source>
</evidence>
<comment type="caution">
    <text evidence="5">The sequence shown here is derived from an EMBL/GenBank/DDBJ whole genome shotgun (WGS) entry which is preliminary data.</text>
</comment>
<dbReference type="PANTHER" id="PTHR30492:SF0">
    <property type="entry name" value="METHYLGLYOXAL SYNTHASE"/>
    <property type="match status" value="1"/>
</dbReference>
<dbReference type="PANTHER" id="PTHR30492">
    <property type="entry name" value="METHYLGLYOXAL SYNTHASE"/>
    <property type="match status" value="1"/>
</dbReference>
<keyword evidence="2 5" id="KW-0456">Lyase</keyword>